<dbReference type="InterPro" id="IPR019734">
    <property type="entry name" value="TPR_rpt"/>
</dbReference>
<dbReference type="SUPFAM" id="SSF48452">
    <property type="entry name" value="TPR-like"/>
    <property type="match status" value="3"/>
</dbReference>
<comment type="subcellular location">
    <subcellularLocation>
        <location evidence="1">Cytoplasm</location>
    </subcellularLocation>
</comment>
<evidence type="ECO:0000256" key="4">
    <source>
        <dbReference type="ARBA" id="ARBA00022803"/>
    </source>
</evidence>
<keyword evidence="7" id="KW-1185">Reference proteome</keyword>
<dbReference type="SMART" id="SM00028">
    <property type="entry name" value="TPR"/>
    <property type="match status" value="7"/>
</dbReference>
<keyword evidence="4" id="KW-0802">TPR repeat</keyword>
<dbReference type="Pfam" id="PF13424">
    <property type="entry name" value="TPR_12"/>
    <property type="match status" value="1"/>
</dbReference>
<sequence length="445" mass="49410">MVYETDLEQVSGLLAWHYVQAGQPEHSLPYWREVAHEAARWGDYADAIDLLERMLAAIDHLPKRQQQRLRLECLLDQARWLTALGRCRESVDLLQTEYEAFSAVKQTRLRGQYALALSLAHSQEGTWDQAVASAQQAIEDATACQDGDTAGQAYAILVMERYRIGRADEGAAYSRQAINLLEQPETETKRALAYFVLGLNCMVLGRFHEAIEAAIRTQEVGEALADPQLQASAAWVTGWALATQGDWPAAMASCQRALAAALDSLTVAFSLGVLGYAHLEQGKPQEAGPYLEQAIRTMQQCGYERMQGLYTTYLGIAHLQQGDLDRAQVLAQESRKIAKAATDRFGSGWSLRLLGQVAQRRGGLEEARKHLDHAVRAFLSIRASFEVARTQLRLAEVACEQGEYQTATVHVLDAYHRFTKLHVPVYIQHTEAWATSRGLALGDTA</sequence>
<name>W4LFK2_9BACT</name>
<comment type="caution">
    <text evidence="6">The sequence shown here is derived from an EMBL/GenBank/DDBJ whole genome shotgun (WGS) entry which is preliminary data.</text>
</comment>
<dbReference type="EMBL" id="AZHX01002128">
    <property type="protein sequence ID" value="ETW96853.1"/>
    <property type="molecule type" value="Genomic_DNA"/>
</dbReference>
<dbReference type="Pfam" id="PF13432">
    <property type="entry name" value="TPR_16"/>
    <property type="match status" value="1"/>
</dbReference>
<proteinExistence type="inferred from homology"/>
<reference evidence="6 7" key="1">
    <citation type="journal article" date="2014" name="Nature">
        <title>An environmental bacterial taxon with a large and distinct metabolic repertoire.</title>
        <authorList>
            <person name="Wilson M.C."/>
            <person name="Mori T."/>
            <person name="Ruckert C."/>
            <person name="Uria A.R."/>
            <person name="Helf M.J."/>
            <person name="Takada K."/>
            <person name="Gernert C."/>
            <person name="Steffens U.A."/>
            <person name="Heycke N."/>
            <person name="Schmitt S."/>
            <person name="Rinke C."/>
            <person name="Helfrich E.J."/>
            <person name="Brachmann A.O."/>
            <person name="Gurgui C."/>
            <person name="Wakimoto T."/>
            <person name="Kracht M."/>
            <person name="Crusemann M."/>
            <person name="Hentschel U."/>
            <person name="Abe I."/>
            <person name="Matsunaga S."/>
            <person name="Kalinowski J."/>
            <person name="Takeyama H."/>
            <person name="Piel J."/>
        </authorList>
    </citation>
    <scope>NUCLEOTIDE SEQUENCE [LARGE SCALE GENOMIC DNA]</scope>
    <source>
        <strain evidence="7">TSY2</strain>
    </source>
</reference>
<comment type="similarity">
    <text evidence="5">Belongs to the Rap family.</text>
</comment>
<dbReference type="Proteomes" id="UP000019140">
    <property type="component" value="Unassembled WGS sequence"/>
</dbReference>
<protein>
    <submittedName>
        <fullName evidence="6">Uncharacterized protein</fullName>
    </submittedName>
</protein>
<gene>
    <name evidence="6" type="ORF">ETSY2_45650</name>
</gene>
<dbReference type="Pfam" id="PF13181">
    <property type="entry name" value="TPR_8"/>
    <property type="match status" value="1"/>
</dbReference>
<evidence type="ECO:0000256" key="2">
    <source>
        <dbReference type="ARBA" id="ARBA00022490"/>
    </source>
</evidence>
<dbReference type="GO" id="GO:0005737">
    <property type="term" value="C:cytoplasm"/>
    <property type="evidence" value="ECO:0007669"/>
    <property type="project" value="UniProtKB-SubCell"/>
</dbReference>
<dbReference type="InterPro" id="IPR011990">
    <property type="entry name" value="TPR-like_helical_dom_sf"/>
</dbReference>
<dbReference type="PANTHER" id="PTHR46630">
    <property type="entry name" value="TETRATRICOPEPTIDE REPEAT PROTEIN 29"/>
    <property type="match status" value="1"/>
</dbReference>
<accession>W4LFK2</accession>
<organism evidence="6 7">
    <name type="scientific">Candidatus Entotheonella gemina</name>
    <dbReference type="NCBI Taxonomy" id="1429439"/>
    <lineage>
        <taxon>Bacteria</taxon>
        <taxon>Pseudomonadati</taxon>
        <taxon>Nitrospinota/Tectimicrobiota group</taxon>
        <taxon>Candidatus Tectimicrobiota</taxon>
        <taxon>Candidatus Entotheonellia</taxon>
        <taxon>Candidatus Entotheonellales</taxon>
        <taxon>Candidatus Entotheonellaceae</taxon>
        <taxon>Candidatus Entotheonella</taxon>
    </lineage>
</organism>
<keyword evidence="2" id="KW-0963">Cytoplasm</keyword>
<evidence type="ECO:0000313" key="6">
    <source>
        <dbReference type="EMBL" id="ETW96853.1"/>
    </source>
</evidence>
<evidence type="ECO:0000256" key="5">
    <source>
        <dbReference type="ARBA" id="ARBA00038253"/>
    </source>
</evidence>
<dbReference type="AlphaFoldDB" id="W4LFK2"/>
<dbReference type="HOGENOM" id="CLU_614940_0_0_7"/>
<dbReference type="InterPro" id="IPR051476">
    <property type="entry name" value="Bac_ResReg_Asp_Phosphatase"/>
</dbReference>
<evidence type="ECO:0000256" key="3">
    <source>
        <dbReference type="ARBA" id="ARBA00022737"/>
    </source>
</evidence>
<keyword evidence="3" id="KW-0677">Repeat</keyword>
<evidence type="ECO:0000256" key="1">
    <source>
        <dbReference type="ARBA" id="ARBA00004496"/>
    </source>
</evidence>
<dbReference type="PANTHER" id="PTHR46630:SF1">
    <property type="entry name" value="TETRATRICOPEPTIDE REPEAT PROTEIN 29"/>
    <property type="match status" value="1"/>
</dbReference>
<dbReference type="Gene3D" id="1.25.40.10">
    <property type="entry name" value="Tetratricopeptide repeat domain"/>
    <property type="match status" value="2"/>
</dbReference>
<evidence type="ECO:0000313" key="7">
    <source>
        <dbReference type="Proteomes" id="UP000019140"/>
    </source>
</evidence>